<comment type="caution">
    <text evidence="1">The sequence shown here is derived from an EMBL/GenBank/DDBJ whole genome shotgun (WGS) entry which is preliminary data.</text>
</comment>
<dbReference type="AlphaFoldDB" id="A0A139R093"/>
<evidence type="ECO:0000313" key="2">
    <source>
        <dbReference type="Proteomes" id="UP000071369"/>
    </source>
</evidence>
<dbReference type="Proteomes" id="UP000071369">
    <property type="component" value="Unassembled WGS sequence"/>
</dbReference>
<gene>
    <name evidence="1" type="ORF">SORDD25_00678</name>
</gene>
<name>A0A139R093_STROR</name>
<accession>A0A139R093</accession>
<evidence type="ECO:0000313" key="1">
    <source>
        <dbReference type="EMBL" id="KXU08230.1"/>
    </source>
</evidence>
<protein>
    <submittedName>
        <fullName evidence="1">Uncharacterized protein</fullName>
    </submittedName>
</protein>
<organism evidence="1 2">
    <name type="scientific">Streptococcus oralis</name>
    <dbReference type="NCBI Taxonomy" id="1303"/>
    <lineage>
        <taxon>Bacteria</taxon>
        <taxon>Bacillati</taxon>
        <taxon>Bacillota</taxon>
        <taxon>Bacilli</taxon>
        <taxon>Lactobacillales</taxon>
        <taxon>Streptococcaceae</taxon>
        <taxon>Streptococcus</taxon>
    </lineage>
</organism>
<sequence>MSKMNKSLVIGSITWYHLSLTRGAPEINVLSVIIYYR</sequence>
<proteinExistence type="predicted"/>
<reference evidence="1 2" key="1">
    <citation type="submission" date="2016-01" db="EMBL/GenBank/DDBJ databases">
        <title>Highly variable Streptococcus oralis are common among viridans streptococci isolated from primates.</title>
        <authorList>
            <person name="Denapaite D."/>
            <person name="Rieger M."/>
            <person name="Koendgen S."/>
            <person name="Brueckner R."/>
            <person name="Ochigava I."/>
            <person name="Kappeler P."/>
            <person name="Maetz-Rensing K."/>
            <person name="Leendertz F."/>
            <person name="Hakenbeck R."/>
        </authorList>
    </citation>
    <scope>NUCLEOTIDE SEQUENCE [LARGE SCALE GENOMIC DNA]</scope>
    <source>
        <strain evidence="1 2">DD25</strain>
    </source>
</reference>
<dbReference type="EMBL" id="LQZC01000006">
    <property type="protein sequence ID" value="KXU08230.1"/>
    <property type="molecule type" value="Genomic_DNA"/>
</dbReference>